<evidence type="ECO:0000313" key="1">
    <source>
        <dbReference type="EMBL" id="KIR20417.1"/>
    </source>
</evidence>
<protein>
    <submittedName>
        <fullName evidence="1">Uncharacterized protein</fullName>
    </submittedName>
</protein>
<gene>
    <name evidence="1" type="ORF">PFLU3_41500</name>
</gene>
<comment type="caution">
    <text evidence="1">The sequence shown here is derived from an EMBL/GenBank/DDBJ whole genome shotgun (WGS) entry which is preliminary data.</text>
</comment>
<dbReference type="EMBL" id="JXCQ01000047">
    <property type="protein sequence ID" value="KIR20417.1"/>
    <property type="molecule type" value="Genomic_DNA"/>
</dbReference>
<proteinExistence type="predicted"/>
<dbReference type="AlphaFoldDB" id="A0A0D0RLP7"/>
<accession>A0A0D0RLP7</accession>
<sequence>MWEGRCDDSTCSRWRPWGRPRCWIRPSTYPLFGQRPLLVPLLLRLTFEKRKSNQNAHAPPLGTSLRLGVPVIRQGFGGPPPRAIHGAGRLNRHPCRFTPQIPVEFRPAWFNGAPEIKSRSRSRAARFASWLRIGGKPPPTVDRVRHSLAVGLSSAKPENPPRRVSSQLTSHQAIAGESKPRFSITVNTSATSWTMIRAVLATVLISCSA</sequence>
<reference evidence="1 2" key="1">
    <citation type="submission" date="2015-01" db="EMBL/GenBank/DDBJ databases">
        <title>Genome sequence of the beneficial rhizobacterium Pseudomonas fluorescens 2-79.</title>
        <authorList>
            <person name="Thuermer A."/>
            <person name="Daniel R."/>
        </authorList>
    </citation>
    <scope>NUCLEOTIDE SEQUENCE [LARGE SCALE GENOMIC DNA]</scope>
    <source>
        <strain evidence="1 2">2-79</strain>
    </source>
</reference>
<name>A0A0D0RLP7_PSEFL</name>
<organism evidence="1 2">
    <name type="scientific">Pseudomonas fluorescens</name>
    <dbReference type="NCBI Taxonomy" id="294"/>
    <lineage>
        <taxon>Bacteria</taxon>
        <taxon>Pseudomonadati</taxon>
        <taxon>Pseudomonadota</taxon>
        <taxon>Gammaproteobacteria</taxon>
        <taxon>Pseudomonadales</taxon>
        <taxon>Pseudomonadaceae</taxon>
        <taxon>Pseudomonas</taxon>
    </lineage>
</organism>
<dbReference type="PATRIC" id="fig|294.125.peg.4251"/>
<dbReference type="Proteomes" id="UP000032210">
    <property type="component" value="Unassembled WGS sequence"/>
</dbReference>
<evidence type="ECO:0000313" key="2">
    <source>
        <dbReference type="Proteomes" id="UP000032210"/>
    </source>
</evidence>